<keyword evidence="2" id="KW-0812">Transmembrane</keyword>
<dbReference type="InterPro" id="IPR039868">
    <property type="entry name" value="ARMD3-like"/>
</dbReference>
<evidence type="ECO:0000256" key="3">
    <source>
        <dbReference type="ARBA" id="ARBA00022989"/>
    </source>
</evidence>
<evidence type="ECO:0000256" key="1">
    <source>
        <dbReference type="ARBA" id="ARBA00004370"/>
    </source>
</evidence>
<gene>
    <name evidence="6" type="ORF">TPAB3V08_LOCUS3683</name>
</gene>
<dbReference type="SMART" id="SM01158">
    <property type="entry name" value="DUF1741"/>
    <property type="match status" value="1"/>
</dbReference>
<name>A0ABN7NLT8_TIMPD</name>
<dbReference type="Proteomes" id="UP001153148">
    <property type="component" value="Unassembled WGS sequence"/>
</dbReference>
<evidence type="ECO:0000259" key="5">
    <source>
        <dbReference type="SMART" id="SM01158"/>
    </source>
</evidence>
<dbReference type="Pfam" id="PF08427">
    <property type="entry name" value="ARMH3_C"/>
    <property type="match status" value="1"/>
</dbReference>
<keyword evidence="3" id="KW-1133">Transmembrane helix</keyword>
<sequence>SKLRAFTIAGPTQLAVASACMRAPLRYSTNDGDYKENALKLINSLINVRAITNHFSPKIEAWLASQSLSTPSEDQILDVVRKNYDSLTLKLQDSLDQYERYAEKPRHTAFFTAMVRSVVFDTRQSIDFSSMDLQLVLQEFSSIS</sequence>
<evidence type="ECO:0000256" key="2">
    <source>
        <dbReference type="ARBA" id="ARBA00022692"/>
    </source>
</evidence>
<evidence type="ECO:0000313" key="6">
    <source>
        <dbReference type="EMBL" id="CAG2056695.1"/>
    </source>
</evidence>
<dbReference type="PANTHER" id="PTHR13608">
    <property type="entry name" value="ARMADILLO-LIKE HELICAL DOMAIN-CONTAINING PROTEIN 3"/>
    <property type="match status" value="1"/>
</dbReference>
<evidence type="ECO:0000313" key="7">
    <source>
        <dbReference type="Proteomes" id="UP001153148"/>
    </source>
</evidence>
<reference evidence="6" key="1">
    <citation type="submission" date="2021-03" db="EMBL/GenBank/DDBJ databases">
        <authorList>
            <person name="Tran Van P."/>
        </authorList>
    </citation>
    <scope>NUCLEOTIDE SEQUENCE</scope>
</reference>
<keyword evidence="4" id="KW-0472">Membrane</keyword>
<comment type="caution">
    <text evidence="6">The sequence shown here is derived from an EMBL/GenBank/DDBJ whole genome shotgun (WGS) entry which is preliminary data.</text>
</comment>
<accession>A0ABN7NLT8</accession>
<proteinExistence type="predicted"/>
<dbReference type="PANTHER" id="PTHR13608:SF3">
    <property type="entry name" value="ARMADILLO-LIKE HELICAL DOMAIN-CONTAINING PROTEIN 3"/>
    <property type="match status" value="1"/>
</dbReference>
<protein>
    <recommendedName>
        <fullName evidence="5">Armadillo-like helical domain-containing protein</fullName>
    </recommendedName>
</protein>
<feature type="domain" description="Armadillo-like helical" evidence="5">
    <location>
        <begin position="5"/>
        <end position="126"/>
    </location>
</feature>
<evidence type="ECO:0000256" key="4">
    <source>
        <dbReference type="ARBA" id="ARBA00023136"/>
    </source>
</evidence>
<feature type="non-terminal residue" evidence="6">
    <location>
        <position position="1"/>
    </location>
</feature>
<keyword evidence="7" id="KW-1185">Reference proteome</keyword>
<comment type="subcellular location">
    <subcellularLocation>
        <location evidence="1">Membrane</location>
    </subcellularLocation>
</comment>
<dbReference type="EMBL" id="CAJPIN010004229">
    <property type="protein sequence ID" value="CAG2056695.1"/>
    <property type="molecule type" value="Genomic_DNA"/>
</dbReference>
<organism evidence="6 7">
    <name type="scientific">Timema podura</name>
    <name type="common">Walking stick</name>
    <dbReference type="NCBI Taxonomy" id="61482"/>
    <lineage>
        <taxon>Eukaryota</taxon>
        <taxon>Metazoa</taxon>
        <taxon>Ecdysozoa</taxon>
        <taxon>Arthropoda</taxon>
        <taxon>Hexapoda</taxon>
        <taxon>Insecta</taxon>
        <taxon>Pterygota</taxon>
        <taxon>Neoptera</taxon>
        <taxon>Polyneoptera</taxon>
        <taxon>Phasmatodea</taxon>
        <taxon>Timematodea</taxon>
        <taxon>Timematoidea</taxon>
        <taxon>Timematidae</taxon>
        <taxon>Timema</taxon>
    </lineage>
</organism>
<dbReference type="InterPro" id="IPR013636">
    <property type="entry name" value="ARMH3_C"/>
</dbReference>